<reference evidence="4 5" key="1">
    <citation type="submission" date="2016-10" db="EMBL/GenBank/DDBJ databases">
        <authorList>
            <person name="de Groot N.N."/>
        </authorList>
    </citation>
    <scope>NUCLEOTIDE SEQUENCE [LARGE SCALE GENOMIC DNA]</scope>
    <source>
        <strain evidence="4 5">CGMCC 1.11030</strain>
    </source>
</reference>
<evidence type="ECO:0000256" key="2">
    <source>
        <dbReference type="ARBA" id="ARBA00022801"/>
    </source>
</evidence>
<dbReference type="SUPFAM" id="SSF56784">
    <property type="entry name" value="HAD-like"/>
    <property type="match status" value="1"/>
</dbReference>
<dbReference type="PANTHER" id="PTHR43316:SF3">
    <property type="entry name" value="HALOACID DEHALOGENASE, TYPE II (AFU_ORTHOLOGUE AFUA_2G07750)-RELATED"/>
    <property type="match status" value="1"/>
</dbReference>
<dbReference type="InterPro" id="IPR006439">
    <property type="entry name" value="HAD-SF_hydro_IA"/>
</dbReference>
<protein>
    <recommendedName>
        <fullName evidence="3">(S)-2-haloacid dehalogenase</fullName>
        <ecNumber evidence="3">3.8.1.2</ecNumber>
    </recommendedName>
    <alternativeName>
        <fullName evidence="3">2-haloalkanoic acid dehalogenase</fullName>
    </alternativeName>
    <alternativeName>
        <fullName evidence="3">Halocarboxylic acid halidohydrolase</fullName>
    </alternativeName>
    <alternativeName>
        <fullName evidence="3">L-2-haloacid dehalogenase</fullName>
    </alternativeName>
</protein>
<dbReference type="InterPro" id="IPR006328">
    <property type="entry name" value="2-HAD"/>
</dbReference>
<dbReference type="InterPro" id="IPR036412">
    <property type="entry name" value="HAD-like_sf"/>
</dbReference>
<dbReference type="Proteomes" id="UP000199377">
    <property type="component" value="Unassembled WGS sequence"/>
</dbReference>
<dbReference type="STRING" id="1114924.SAMN05216258_104303"/>
<dbReference type="OrthoDB" id="7989657at2"/>
<name>A0A1I3FIA7_9RHOB</name>
<dbReference type="InterPro" id="IPR051540">
    <property type="entry name" value="S-2-haloacid_dehalogenase"/>
</dbReference>
<dbReference type="SFLD" id="SFLDS00003">
    <property type="entry name" value="Haloacid_Dehalogenase"/>
    <property type="match status" value="1"/>
</dbReference>
<dbReference type="Pfam" id="PF00702">
    <property type="entry name" value="Hydrolase"/>
    <property type="match status" value="1"/>
</dbReference>
<evidence type="ECO:0000313" key="4">
    <source>
        <dbReference type="EMBL" id="SFI10934.1"/>
    </source>
</evidence>
<comment type="catalytic activity">
    <reaction evidence="3">
        <text>an (S)-2-haloacid + H2O = a (2R)-2-hydroxycarboxylate + a halide anion + H(+)</text>
        <dbReference type="Rhea" id="RHEA:11192"/>
        <dbReference type="ChEBI" id="CHEBI:15377"/>
        <dbReference type="ChEBI" id="CHEBI:15378"/>
        <dbReference type="ChEBI" id="CHEBI:16042"/>
        <dbReference type="ChEBI" id="CHEBI:58314"/>
        <dbReference type="ChEBI" id="CHEBI:137405"/>
        <dbReference type="EC" id="3.8.1.2"/>
    </reaction>
</comment>
<dbReference type="SFLD" id="SFLDG01135">
    <property type="entry name" value="C1.5.6:_HAD__Beta-PGM__Phospha"/>
    <property type="match status" value="1"/>
</dbReference>
<dbReference type="SFLD" id="SFLDF00045">
    <property type="entry name" value="2-haloacid_dehalogenase"/>
    <property type="match status" value="1"/>
</dbReference>
<comment type="similarity">
    <text evidence="1 3">Belongs to the HAD-like hydrolase superfamily. S-2-haloalkanoic acid dehalogenase family.</text>
</comment>
<dbReference type="InterPro" id="IPR023214">
    <property type="entry name" value="HAD_sf"/>
</dbReference>
<dbReference type="Gene3D" id="1.10.150.240">
    <property type="entry name" value="Putative phosphatase, domain 2"/>
    <property type="match status" value="1"/>
</dbReference>
<dbReference type="GO" id="GO:0018784">
    <property type="term" value="F:(S)-2-haloacid dehalogenase activity"/>
    <property type="evidence" value="ECO:0007669"/>
    <property type="project" value="UniProtKB-UniRule"/>
</dbReference>
<gene>
    <name evidence="4" type="ORF">SAMN05216258_104303</name>
</gene>
<dbReference type="CDD" id="cd02588">
    <property type="entry name" value="HAD_L2-DEX"/>
    <property type="match status" value="1"/>
</dbReference>
<comment type="function">
    <text evidence="3">Catalyzes the hydrolytic dehalogenation of small (S)-2-haloalkanoic acids to yield the corresponding (R)-2-hydroxyalkanoic acids.</text>
</comment>
<sequence>MAIATCVFDAYGTLFDVAAATRRLAERPGHEDFAAKWPRIAEIWRLKQLQYSWLRATAGVHTDFWQVTQDGLDFAIEAVGGVAEGERAALLELYFGLEAYPEVPAMLRALKEAGRETAILSNGSPAMLEGAAASAGIRDLLDEMLSVESVGVFKPARVVYDLVGHAFGRTPREVLFVSSNGWDAAAAAGYGFRTVWVNRAGDPMDRLPWRPHRVASDLTEIPELAASW</sequence>
<proteinExistence type="inferred from homology"/>
<keyword evidence="2 3" id="KW-0378">Hydrolase</keyword>
<dbReference type="RefSeq" id="WP_092859591.1">
    <property type="nucleotide sequence ID" value="NZ_FOQH01000004.1"/>
</dbReference>
<keyword evidence="5" id="KW-1185">Reference proteome</keyword>
<dbReference type="SFLD" id="SFLDG01129">
    <property type="entry name" value="C1.5:_HAD__Beta-PGM__Phosphata"/>
    <property type="match status" value="1"/>
</dbReference>
<organism evidence="4 5">
    <name type="scientific">Albimonas pacifica</name>
    <dbReference type="NCBI Taxonomy" id="1114924"/>
    <lineage>
        <taxon>Bacteria</taxon>
        <taxon>Pseudomonadati</taxon>
        <taxon>Pseudomonadota</taxon>
        <taxon>Alphaproteobacteria</taxon>
        <taxon>Rhodobacterales</taxon>
        <taxon>Paracoccaceae</taxon>
        <taxon>Albimonas</taxon>
    </lineage>
</organism>
<evidence type="ECO:0000313" key="5">
    <source>
        <dbReference type="Proteomes" id="UP000199377"/>
    </source>
</evidence>
<dbReference type="InterPro" id="IPR023198">
    <property type="entry name" value="PGP-like_dom2"/>
</dbReference>
<dbReference type="AlphaFoldDB" id="A0A1I3FIA7"/>
<accession>A0A1I3FIA7</accession>
<dbReference type="NCBIfam" id="TIGR01493">
    <property type="entry name" value="HAD-SF-IA-v2"/>
    <property type="match status" value="1"/>
</dbReference>
<evidence type="ECO:0000256" key="1">
    <source>
        <dbReference type="ARBA" id="ARBA00008106"/>
    </source>
</evidence>
<dbReference type="NCBIfam" id="TIGR01428">
    <property type="entry name" value="HAD_type_II"/>
    <property type="match status" value="1"/>
</dbReference>
<dbReference type="Gene3D" id="3.40.50.1000">
    <property type="entry name" value="HAD superfamily/HAD-like"/>
    <property type="match status" value="1"/>
</dbReference>
<dbReference type="PRINTS" id="PR00413">
    <property type="entry name" value="HADHALOGNASE"/>
</dbReference>
<dbReference type="PANTHER" id="PTHR43316">
    <property type="entry name" value="HYDROLASE, HALOACID DELAHOGENASE-RELATED"/>
    <property type="match status" value="1"/>
</dbReference>
<dbReference type="EMBL" id="FOQH01000004">
    <property type="protein sequence ID" value="SFI10934.1"/>
    <property type="molecule type" value="Genomic_DNA"/>
</dbReference>
<evidence type="ECO:0000256" key="3">
    <source>
        <dbReference type="RuleBase" id="RU368077"/>
    </source>
</evidence>
<dbReference type="EC" id="3.8.1.2" evidence="3"/>